<dbReference type="SUPFAM" id="SSF103473">
    <property type="entry name" value="MFS general substrate transporter"/>
    <property type="match status" value="1"/>
</dbReference>
<dbReference type="EMBL" id="AP022606">
    <property type="protein sequence ID" value="BBZ11137.1"/>
    <property type="molecule type" value="Genomic_DNA"/>
</dbReference>
<evidence type="ECO:0000256" key="5">
    <source>
        <dbReference type="ARBA" id="ARBA00023136"/>
    </source>
</evidence>
<evidence type="ECO:0000259" key="7">
    <source>
        <dbReference type="PROSITE" id="PS50850"/>
    </source>
</evidence>
<accession>A0ABM7KJC2</accession>
<feature type="transmembrane region" description="Helical" evidence="6">
    <location>
        <begin position="101"/>
        <end position="121"/>
    </location>
</feature>
<feature type="transmembrane region" description="Helical" evidence="6">
    <location>
        <begin position="162"/>
        <end position="182"/>
    </location>
</feature>
<gene>
    <name evidence="8" type="ORF">MBRA_13320</name>
</gene>
<feature type="transmembrane region" description="Helical" evidence="6">
    <location>
        <begin position="127"/>
        <end position="150"/>
    </location>
</feature>
<keyword evidence="2" id="KW-1003">Cell membrane</keyword>
<feature type="transmembrane region" description="Helical" evidence="6">
    <location>
        <begin position="324"/>
        <end position="344"/>
    </location>
</feature>
<feature type="transmembrane region" description="Helical" evidence="6">
    <location>
        <begin position="233"/>
        <end position="258"/>
    </location>
</feature>
<name>A0ABM7KJC2_9MYCO</name>
<sequence length="422" mass="44006">MLVMGEVRTVSAALMTAETETLRSGPWTPRIAVQLSVLAAAAFIYVTAEIVPVGALPAIARDLHVSLALVGTLLSWYALVAALTTIPLVRWTAHWPRRRTLLLTLACLTMSQLVSALAPNFGVLAGGRVLCAVTHGLMWSVIAPIATRLVPPSHAGRATTAIYVGTSLALVVGSPLTAAMSLMWGWRWAVVCVTIAAGIVTLAAWLVLPEMVLSAAQLERVGPRARHHRNGRLWAVSLLTMVAVTGHFVSYTFIVVVIRDVVGVRGPNLAWVLAVYGIAGLVAVPVVARPLDRRPKRAVIVCMAGLTAAFVLLTALAFGGRATAATALVGTGAIVLWGAMATAVSPMLQSTAMRNAAGDPDGASSLYVTAFQVGIMAGSLAGGLLYEHSVPMMLSASAVLMGVALAGMTASRHIFDVPAGHE</sequence>
<proteinExistence type="predicted"/>
<dbReference type="InterPro" id="IPR036259">
    <property type="entry name" value="MFS_trans_sf"/>
</dbReference>
<evidence type="ECO:0000256" key="2">
    <source>
        <dbReference type="ARBA" id="ARBA00022475"/>
    </source>
</evidence>
<evidence type="ECO:0000256" key="3">
    <source>
        <dbReference type="ARBA" id="ARBA00022692"/>
    </source>
</evidence>
<dbReference type="InterPro" id="IPR050189">
    <property type="entry name" value="MFS_Efflux_Transporters"/>
</dbReference>
<organism evidence="8 9">
    <name type="scientific">Mycobacterium branderi</name>
    <dbReference type="NCBI Taxonomy" id="43348"/>
    <lineage>
        <taxon>Bacteria</taxon>
        <taxon>Bacillati</taxon>
        <taxon>Actinomycetota</taxon>
        <taxon>Actinomycetes</taxon>
        <taxon>Mycobacteriales</taxon>
        <taxon>Mycobacteriaceae</taxon>
        <taxon>Mycobacterium</taxon>
    </lineage>
</organism>
<protein>
    <submittedName>
        <fullName evidence="8">MFS-type transporter</fullName>
    </submittedName>
</protein>
<dbReference type="PROSITE" id="PS50850">
    <property type="entry name" value="MFS"/>
    <property type="match status" value="1"/>
</dbReference>
<evidence type="ECO:0000313" key="9">
    <source>
        <dbReference type="Proteomes" id="UP000467379"/>
    </source>
</evidence>
<feature type="transmembrane region" description="Helical" evidence="6">
    <location>
        <begin position="188"/>
        <end position="213"/>
    </location>
</feature>
<feature type="transmembrane region" description="Helical" evidence="6">
    <location>
        <begin position="63"/>
        <end position="89"/>
    </location>
</feature>
<evidence type="ECO:0000256" key="6">
    <source>
        <dbReference type="SAM" id="Phobius"/>
    </source>
</evidence>
<evidence type="ECO:0000313" key="8">
    <source>
        <dbReference type="EMBL" id="BBZ11137.1"/>
    </source>
</evidence>
<dbReference type="PANTHER" id="PTHR43124:SF3">
    <property type="entry name" value="CHLORAMPHENICOL EFFLUX PUMP RV0191"/>
    <property type="match status" value="1"/>
</dbReference>
<dbReference type="Proteomes" id="UP000467379">
    <property type="component" value="Chromosome"/>
</dbReference>
<evidence type="ECO:0000256" key="4">
    <source>
        <dbReference type="ARBA" id="ARBA00022989"/>
    </source>
</evidence>
<dbReference type="InterPro" id="IPR020846">
    <property type="entry name" value="MFS_dom"/>
</dbReference>
<keyword evidence="5 6" id="KW-0472">Membrane</keyword>
<keyword evidence="9" id="KW-1185">Reference proteome</keyword>
<feature type="transmembrane region" description="Helical" evidence="6">
    <location>
        <begin position="365"/>
        <end position="386"/>
    </location>
</feature>
<feature type="transmembrane region" description="Helical" evidence="6">
    <location>
        <begin position="298"/>
        <end position="318"/>
    </location>
</feature>
<evidence type="ECO:0000256" key="1">
    <source>
        <dbReference type="ARBA" id="ARBA00004651"/>
    </source>
</evidence>
<feature type="transmembrane region" description="Helical" evidence="6">
    <location>
        <begin position="270"/>
        <end position="291"/>
    </location>
</feature>
<dbReference type="CDD" id="cd17324">
    <property type="entry name" value="MFS_NepI_like"/>
    <property type="match status" value="1"/>
</dbReference>
<dbReference type="InterPro" id="IPR011701">
    <property type="entry name" value="MFS"/>
</dbReference>
<dbReference type="PANTHER" id="PTHR43124">
    <property type="entry name" value="PURINE EFFLUX PUMP PBUE"/>
    <property type="match status" value="1"/>
</dbReference>
<feature type="transmembrane region" description="Helical" evidence="6">
    <location>
        <begin position="392"/>
        <end position="410"/>
    </location>
</feature>
<dbReference type="Pfam" id="PF07690">
    <property type="entry name" value="MFS_1"/>
    <property type="match status" value="1"/>
</dbReference>
<feature type="domain" description="Major facilitator superfamily (MFS) profile" evidence="7">
    <location>
        <begin position="34"/>
        <end position="414"/>
    </location>
</feature>
<dbReference type="Gene3D" id="1.20.1250.20">
    <property type="entry name" value="MFS general substrate transporter like domains"/>
    <property type="match status" value="2"/>
</dbReference>
<keyword evidence="4 6" id="KW-1133">Transmembrane helix</keyword>
<feature type="transmembrane region" description="Helical" evidence="6">
    <location>
        <begin position="31"/>
        <end position="51"/>
    </location>
</feature>
<reference evidence="8 9" key="1">
    <citation type="journal article" date="2019" name="Emerg. Microbes Infect.">
        <title>Comprehensive subspecies identification of 175 nontuberculous mycobacteria species based on 7547 genomic profiles.</title>
        <authorList>
            <person name="Matsumoto Y."/>
            <person name="Kinjo T."/>
            <person name="Motooka D."/>
            <person name="Nabeya D."/>
            <person name="Jung N."/>
            <person name="Uechi K."/>
            <person name="Horii T."/>
            <person name="Iida T."/>
            <person name="Fujita J."/>
            <person name="Nakamura S."/>
        </authorList>
    </citation>
    <scope>NUCLEOTIDE SEQUENCE [LARGE SCALE GENOMIC DNA]</scope>
    <source>
        <strain evidence="8 9">JCM 12687</strain>
    </source>
</reference>
<comment type="subcellular location">
    <subcellularLocation>
        <location evidence="1">Cell membrane</location>
        <topology evidence="1">Multi-pass membrane protein</topology>
    </subcellularLocation>
</comment>
<keyword evidence="3 6" id="KW-0812">Transmembrane</keyword>